<dbReference type="AlphaFoldDB" id="A0A2K3QFV1"/>
<dbReference type="Proteomes" id="UP000236621">
    <property type="component" value="Unassembled WGS sequence"/>
</dbReference>
<feature type="region of interest" description="Disordered" evidence="1">
    <location>
        <begin position="11"/>
        <end position="30"/>
    </location>
</feature>
<dbReference type="GO" id="GO:0005085">
    <property type="term" value="F:guanyl-nucleotide exchange factor activity"/>
    <property type="evidence" value="ECO:0007669"/>
    <property type="project" value="InterPro"/>
</dbReference>
<keyword evidence="3" id="KW-1185">Reference proteome</keyword>
<evidence type="ECO:0000313" key="2">
    <source>
        <dbReference type="EMBL" id="PNY26395.1"/>
    </source>
</evidence>
<protein>
    <submittedName>
        <fullName evidence="2">Uncharacterized protein</fullName>
    </submittedName>
</protein>
<dbReference type="EMBL" id="NRSZ01000558">
    <property type="protein sequence ID" value="PNY26395.1"/>
    <property type="molecule type" value="Genomic_DNA"/>
</dbReference>
<sequence length="709" mass="77214">MTPQDIEALLQRHGSGQSQEYDEASEPAGAREQRMTLLSPVLGACQDAWSSRSDEIDVMAQKLGDGSRDGECDLDFSASWTSARCPFAWRLPFGESGILEFFLGVLTEDGLSQGLRVHSLRLVGNSCADTDENRARVVQDNRLASVTRHLQNESLIPFTIPVLYNILVDFEPAQLLASQSRLSSKLVALLSSPVLSKYAAIVPYFCKVLALLISQEGEASVADPSTVSILLNLATNSPAKEDLDDVISLIGVAVAYLANEGLQSILITEHHMGLFMEAFYLAHAGFEVHQTEDADTATQLKQLRASLLATLADLSANDVFSSHYPLSSPVPQSFLAWIQGAHPLLQSAACLALGNLSRSDETSIALVEKDAVHVHLIRLLSDSAVGDPQLLHSALSFLKNLAIPIQNKTRLGGLLEPSCVPRIYSLDTLPQVQFAAISLTRLLLINCPPNVRRVCTPMSADPSNPDHERTTVTDIVGLFDRSDAEPTRLEASRSIAALCRVLHSTALSDVLPDWYEPDVDSQPYEPLPSVQGQQANYEQTDDEERRSFFYKTHDLEKALAFLITQKKWPTLRSEAWFVFALMSRSRDGAAVVAALLLVHGTLNALTEAITGRKESESPEGANNQIAETPGAAKADGVVASMAAGLQLEPQQVDPKQQANMAKVDRENALVLCTELLRNRESELPPPKHNLLQGLVKEGTELVVAERSQA</sequence>
<dbReference type="InterPro" id="IPR040144">
    <property type="entry name" value="RAP1GDS1"/>
</dbReference>
<dbReference type="Gene3D" id="1.25.10.10">
    <property type="entry name" value="Leucine-rich Repeat Variant"/>
    <property type="match status" value="2"/>
</dbReference>
<dbReference type="PANTHER" id="PTHR10957">
    <property type="entry name" value="RAP1 GTPASE-GDP DISSOCIATION STIMULATOR 1"/>
    <property type="match status" value="1"/>
</dbReference>
<organism evidence="2 3">
    <name type="scientific">Tolypocladium capitatum</name>
    <dbReference type="NCBI Taxonomy" id="45235"/>
    <lineage>
        <taxon>Eukaryota</taxon>
        <taxon>Fungi</taxon>
        <taxon>Dikarya</taxon>
        <taxon>Ascomycota</taxon>
        <taxon>Pezizomycotina</taxon>
        <taxon>Sordariomycetes</taxon>
        <taxon>Hypocreomycetidae</taxon>
        <taxon>Hypocreales</taxon>
        <taxon>Ophiocordycipitaceae</taxon>
        <taxon>Tolypocladium</taxon>
    </lineage>
</organism>
<dbReference type="InterPro" id="IPR016024">
    <property type="entry name" value="ARM-type_fold"/>
</dbReference>
<dbReference type="InterPro" id="IPR011989">
    <property type="entry name" value="ARM-like"/>
</dbReference>
<dbReference type="STRING" id="45235.A0A2K3QFV1"/>
<feature type="region of interest" description="Disordered" evidence="1">
    <location>
        <begin position="522"/>
        <end position="543"/>
    </location>
</feature>
<proteinExistence type="predicted"/>
<name>A0A2K3QFV1_9HYPO</name>
<accession>A0A2K3QFV1</accession>
<comment type="caution">
    <text evidence="2">The sequence shown here is derived from an EMBL/GenBank/DDBJ whole genome shotgun (WGS) entry which is preliminary data.</text>
</comment>
<gene>
    <name evidence="2" type="ORF">TCAP_03676</name>
</gene>
<dbReference type="OrthoDB" id="26149at2759"/>
<evidence type="ECO:0000313" key="3">
    <source>
        <dbReference type="Proteomes" id="UP000236621"/>
    </source>
</evidence>
<reference evidence="2 3" key="1">
    <citation type="submission" date="2017-08" db="EMBL/GenBank/DDBJ databases">
        <title>Harnessing the power of phylogenomics to disentangle the directionality and signatures of interkingdom host jumping in the parasitic fungal genus Tolypocladium.</title>
        <authorList>
            <person name="Quandt C.A."/>
            <person name="Patterson W."/>
            <person name="Spatafora J.W."/>
        </authorList>
    </citation>
    <scope>NUCLEOTIDE SEQUENCE [LARGE SCALE GENOMIC DNA]</scope>
    <source>
        <strain evidence="2 3">CBS 113982</strain>
    </source>
</reference>
<evidence type="ECO:0000256" key="1">
    <source>
        <dbReference type="SAM" id="MobiDB-lite"/>
    </source>
</evidence>
<dbReference type="SUPFAM" id="SSF48371">
    <property type="entry name" value="ARM repeat"/>
    <property type="match status" value="1"/>
</dbReference>